<feature type="region of interest" description="Disordered" evidence="1">
    <location>
        <begin position="1"/>
        <end position="25"/>
    </location>
</feature>
<name>A0A6A3D185_HIBSY</name>
<sequence>MGDYNAEQDHDKEKEDMLIKGERSDEGRRTYVDMVAGSSKSRDYPNRLLREELELTDRDCIIGKTEEFPTIKFSERVHNLIDKNMQNSVIVRLLGRTIGFKDLETRIQSLRHPQGRFKLVDLENNYFIVRFEYEEDYLKVLTEGRWTIYDSYLTVQQWSNSFSTTEKHPSHVVVWIRLPRLPNRYHTKKFNMIASIIGSVVCLYKTTTRVREREEDSQD</sequence>
<feature type="domain" description="DUF4283" evidence="2">
    <location>
        <begin position="83"/>
        <end position="166"/>
    </location>
</feature>
<dbReference type="EMBL" id="VEPZ02000127">
    <property type="protein sequence ID" value="KAE8733049.1"/>
    <property type="molecule type" value="Genomic_DNA"/>
</dbReference>
<dbReference type="AlphaFoldDB" id="A0A6A3D185"/>
<feature type="compositionally biased region" description="Basic and acidic residues" evidence="1">
    <location>
        <begin position="7"/>
        <end position="25"/>
    </location>
</feature>
<dbReference type="Pfam" id="PF14111">
    <property type="entry name" value="DUF4283"/>
    <property type="match status" value="1"/>
</dbReference>
<dbReference type="PANTHER" id="PTHR31286:SF99">
    <property type="entry name" value="DUF4283 DOMAIN-CONTAINING PROTEIN"/>
    <property type="match status" value="1"/>
</dbReference>
<dbReference type="InterPro" id="IPR025558">
    <property type="entry name" value="DUF4283"/>
</dbReference>
<organism evidence="3 4">
    <name type="scientific">Hibiscus syriacus</name>
    <name type="common">Rose of Sharon</name>
    <dbReference type="NCBI Taxonomy" id="106335"/>
    <lineage>
        <taxon>Eukaryota</taxon>
        <taxon>Viridiplantae</taxon>
        <taxon>Streptophyta</taxon>
        <taxon>Embryophyta</taxon>
        <taxon>Tracheophyta</taxon>
        <taxon>Spermatophyta</taxon>
        <taxon>Magnoliopsida</taxon>
        <taxon>eudicotyledons</taxon>
        <taxon>Gunneridae</taxon>
        <taxon>Pentapetalae</taxon>
        <taxon>rosids</taxon>
        <taxon>malvids</taxon>
        <taxon>Malvales</taxon>
        <taxon>Malvaceae</taxon>
        <taxon>Malvoideae</taxon>
        <taxon>Hibiscus</taxon>
    </lineage>
</organism>
<accession>A0A6A3D185</accession>
<comment type="caution">
    <text evidence="3">The sequence shown here is derived from an EMBL/GenBank/DDBJ whole genome shotgun (WGS) entry which is preliminary data.</text>
</comment>
<evidence type="ECO:0000313" key="3">
    <source>
        <dbReference type="EMBL" id="KAE8733049.1"/>
    </source>
</evidence>
<dbReference type="PANTHER" id="PTHR31286">
    <property type="entry name" value="GLYCINE-RICH CELL WALL STRUCTURAL PROTEIN 1.8-LIKE"/>
    <property type="match status" value="1"/>
</dbReference>
<keyword evidence="4" id="KW-1185">Reference proteome</keyword>
<proteinExistence type="predicted"/>
<evidence type="ECO:0000313" key="4">
    <source>
        <dbReference type="Proteomes" id="UP000436088"/>
    </source>
</evidence>
<gene>
    <name evidence="3" type="ORF">F3Y22_tig00001644pilonHSYRG00459</name>
</gene>
<dbReference type="Proteomes" id="UP000436088">
    <property type="component" value="Unassembled WGS sequence"/>
</dbReference>
<evidence type="ECO:0000259" key="2">
    <source>
        <dbReference type="Pfam" id="PF14111"/>
    </source>
</evidence>
<protein>
    <recommendedName>
        <fullName evidence="2">DUF4283 domain-containing protein</fullName>
    </recommendedName>
</protein>
<evidence type="ECO:0000256" key="1">
    <source>
        <dbReference type="SAM" id="MobiDB-lite"/>
    </source>
</evidence>
<reference evidence="3" key="1">
    <citation type="submission" date="2019-09" db="EMBL/GenBank/DDBJ databases">
        <title>Draft genome information of white flower Hibiscus syriacus.</title>
        <authorList>
            <person name="Kim Y.-M."/>
        </authorList>
    </citation>
    <scope>NUCLEOTIDE SEQUENCE [LARGE SCALE GENOMIC DNA]</scope>
    <source>
        <strain evidence="3">YM2019G1</strain>
    </source>
</reference>
<dbReference type="InterPro" id="IPR040256">
    <property type="entry name" value="At4g02000-like"/>
</dbReference>